<evidence type="ECO:0000313" key="3">
    <source>
        <dbReference type="EMBL" id="OLL22460.1"/>
    </source>
</evidence>
<comment type="caution">
    <text evidence="3">The sequence shown here is derived from an EMBL/GenBank/DDBJ whole genome shotgun (WGS) entry which is preliminary data.</text>
</comment>
<reference evidence="3 4" key="1">
    <citation type="submission" date="2016-04" db="EMBL/GenBank/DDBJ databases">
        <title>Evolutionary innovation and constraint leading to complex multicellularity in the Ascomycota.</title>
        <authorList>
            <person name="Cisse O."/>
            <person name="Nguyen A."/>
            <person name="Hewitt D.A."/>
            <person name="Jedd G."/>
            <person name="Stajich J.E."/>
        </authorList>
    </citation>
    <scope>NUCLEOTIDE SEQUENCE [LARGE SCALE GENOMIC DNA]</scope>
    <source>
        <strain evidence="3 4">DAH-3</strain>
    </source>
</reference>
<dbReference type="Proteomes" id="UP000186594">
    <property type="component" value="Unassembled WGS sequence"/>
</dbReference>
<dbReference type="GO" id="GO:0005739">
    <property type="term" value="C:mitochondrion"/>
    <property type="evidence" value="ECO:0007669"/>
    <property type="project" value="TreeGrafter"/>
</dbReference>
<dbReference type="EMBL" id="LXFE01003217">
    <property type="protein sequence ID" value="OLL22460.1"/>
    <property type="molecule type" value="Genomic_DNA"/>
</dbReference>
<evidence type="ECO:0000256" key="1">
    <source>
        <dbReference type="ARBA" id="ARBA00006407"/>
    </source>
</evidence>
<dbReference type="GO" id="GO:0034551">
    <property type="term" value="P:mitochondrial respiratory chain complex III assembly"/>
    <property type="evidence" value="ECO:0007669"/>
    <property type="project" value="TreeGrafter"/>
</dbReference>
<dbReference type="OMA" id="RILYANC"/>
<dbReference type="AlphaFoldDB" id="A0A1U7LIH5"/>
<dbReference type="PANTHER" id="PTHR12184">
    <property type="entry name" value="UBIQUINOL-CYTOCHROME C REDUCTASE COMPLEX ASSEMBLY FACTOR 1 FAMILY MEMBER"/>
    <property type="match status" value="1"/>
</dbReference>
<proteinExistence type="inferred from homology"/>
<dbReference type="InterPro" id="IPR021150">
    <property type="entry name" value="Ubiq_cyt_c_chap"/>
</dbReference>
<organism evidence="3 4">
    <name type="scientific">Neolecta irregularis (strain DAH-3)</name>
    <dbReference type="NCBI Taxonomy" id="1198029"/>
    <lineage>
        <taxon>Eukaryota</taxon>
        <taxon>Fungi</taxon>
        <taxon>Dikarya</taxon>
        <taxon>Ascomycota</taxon>
        <taxon>Taphrinomycotina</taxon>
        <taxon>Neolectales</taxon>
        <taxon>Neolectaceae</taxon>
        <taxon>Neolecta</taxon>
    </lineage>
</organism>
<keyword evidence="4" id="KW-1185">Reference proteome</keyword>
<accession>A0A1U7LIH5</accession>
<evidence type="ECO:0000313" key="4">
    <source>
        <dbReference type="Proteomes" id="UP000186594"/>
    </source>
</evidence>
<gene>
    <name evidence="3" type="ORF">NEOLI_004330</name>
</gene>
<protein>
    <submittedName>
        <fullName evidence="3">CBP3-like protein</fullName>
    </submittedName>
</protein>
<comment type="similarity">
    <text evidence="1">Belongs to the CBP3 family.</text>
</comment>
<dbReference type="InterPro" id="IPR007129">
    <property type="entry name" value="Ubiqinol_cyt_c_chaperone_CPB3"/>
</dbReference>
<dbReference type="Pfam" id="PF03981">
    <property type="entry name" value="Ubiq_cyt_C_chap"/>
    <property type="match status" value="1"/>
</dbReference>
<evidence type="ECO:0000259" key="2">
    <source>
        <dbReference type="Pfam" id="PF03981"/>
    </source>
</evidence>
<sequence length="230" mass="27114">MTTLQTSFKFCKSKSHLRTISFKRFPRKLDRIDHSQNEKPEPFHVAGAKPLAEPHTPKRFSKITEYLAPRIAYWLGFYSKSNVRGHVARILYANCAIRATRDTHPYIQDFLFKGPPMLVTLIIDCRLPMNFSTWYGVTQLHVWMLIVRMRDLPKREGEKYKQLLVDYWYEDIKFRLEGEYKIKSGKIVLDTLKDLYSQFRGATLAYDEGMCKDDTVLAAALWRHAWSWVI</sequence>
<dbReference type="OrthoDB" id="10253878at2759"/>
<dbReference type="PANTHER" id="PTHR12184:SF1">
    <property type="entry name" value="UBIQUINOL-CYTOCHROME-C REDUCTASE COMPLEX ASSEMBLY FACTOR 1"/>
    <property type="match status" value="1"/>
</dbReference>
<name>A0A1U7LIH5_NEOID</name>
<dbReference type="STRING" id="1198029.A0A1U7LIH5"/>
<feature type="domain" description="Ubiquinol-cytochrome c chaperone" evidence="2">
    <location>
        <begin position="124"/>
        <end position="227"/>
    </location>
</feature>